<gene>
    <name evidence="1" type="ORF">BSAL_81635</name>
</gene>
<reference evidence="2" key="1">
    <citation type="submission" date="2015-09" db="EMBL/GenBank/DDBJ databases">
        <authorList>
            <consortium name="Pathogen Informatics"/>
        </authorList>
    </citation>
    <scope>NUCLEOTIDE SEQUENCE [LARGE SCALE GENOMIC DNA]</scope>
    <source>
        <strain evidence="2">Lake Konstanz</strain>
    </source>
</reference>
<dbReference type="EMBL" id="CYKH01000886">
    <property type="protein sequence ID" value="CUG58224.1"/>
    <property type="molecule type" value="Genomic_DNA"/>
</dbReference>
<sequence>MCVGEPGVTTVTFDIAENCNSLPTYQFEDVTKRGDPLLIHGGGQWTLHIADYRRDGSLLFWEYKKDFKSAELSARALSKIGKHPQLINAKAIVRDIHGRVRGIAAEYDTSIVQNIREATCQSQLGYSPIYHLRRLYEYAVVLRHVHSRNCVHDQLDRHSFVEIASTTLLVGFEGALMPGDVLANTSRDVLAFGRLMKDKLQDLDARHNPFGGLKNDLVALRDRCLSEDASYRPSMDLIARSLEPMLTAKLAEKDLSDDLYNSNGLIRTEGSEDLCRVLKKLQWQFQHNLLIAMLPSDVNHPCQKFVRSLLSRDKNFDQSRIDRILMIGSSGETANAFMTLHKHENEGRQSNLNLSVNVDTDEDSQSAVRKLKNSFVDGGGPDPTTLRARIVLGWYGTAAKNVFEVCRDRPRAFHFTDAGYFGSGSYFALEPSYAEQFCGEGHGPHEERAVILFAISISQAKMITLGNHYSNDRVRFDGFSEFYSGDRNTLIGLTRQHDAHFIPVKNYGCVHPVTGVKSNSVNYSYQAAPQKEATAHEIVIGSHHRCIPLAVVVVRGASVSTSTLNPTGGELSRVGNL</sequence>
<dbReference type="GO" id="GO:0016301">
    <property type="term" value="F:kinase activity"/>
    <property type="evidence" value="ECO:0007669"/>
    <property type="project" value="UniProtKB-KW"/>
</dbReference>
<evidence type="ECO:0000313" key="1">
    <source>
        <dbReference type="EMBL" id="CUG58224.1"/>
    </source>
</evidence>
<dbReference type="Gene3D" id="3.90.228.10">
    <property type="match status" value="1"/>
</dbReference>
<dbReference type="AlphaFoldDB" id="A0A0S4J1K4"/>
<dbReference type="SUPFAM" id="SSF56399">
    <property type="entry name" value="ADP-ribosylation"/>
    <property type="match status" value="1"/>
</dbReference>
<proteinExistence type="predicted"/>
<organism evidence="1 2">
    <name type="scientific">Bodo saltans</name>
    <name type="common">Flagellated protozoan</name>
    <dbReference type="NCBI Taxonomy" id="75058"/>
    <lineage>
        <taxon>Eukaryota</taxon>
        <taxon>Discoba</taxon>
        <taxon>Euglenozoa</taxon>
        <taxon>Kinetoplastea</taxon>
        <taxon>Metakinetoplastina</taxon>
        <taxon>Eubodonida</taxon>
        <taxon>Bodonidae</taxon>
        <taxon>Bodo</taxon>
    </lineage>
</organism>
<keyword evidence="1" id="KW-0808">Transferase</keyword>
<accession>A0A0S4J1K4</accession>
<keyword evidence="1" id="KW-0418">Kinase</keyword>
<protein>
    <submittedName>
        <fullName evidence="1">Serine-threonine protein kinase, putative</fullName>
    </submittedName>
</protein>
<name>A0A0S4J1K4_BODSA</name>
<keyword evidence="2" id="KW-1185">Reference proteome</keyword>
<dbReference type="VEuPathDB" id="TriTrypDB:BSAL_81635"/>
<dbReference type="OrthoDB" id="10261027at2759"/>
<evidence type="ECO:0000313" key="2">
    <source>
        <dbReference type="Proteomes" id="UP000051952"/>
    </source>
</evidence>
<dbReference type="Proteomes" id="UP000051952">
    <property type="component" value="Unassembled WGS sequence"/>
</dbReference>